<proteinExistence type="predicted"/>
<dbReference type="EMBL" id="CAJNJA010073308">
    <property type="protein sequence ID" value="CAE7909295.1"/>
    <property type="molecule type" value="Genomic_DNA"/>
</dbReference>
<accession>A0A813BKV1</accession>
<dbReference type="SUPFAM" id="SSF49879">
    <property type="entry name" value="SMAD/FHA domain"/>
    <property type="match status" value="1"/>
</dbReference>
<dbReference type="Gene3D" id="2.60.200.20">
    <property type="match status" value="1"/>
</dbReference>
<sequence length="363" mass="41738">MDRALTPEQSGQSPCLLQHEPCYIQDMSTNGTRLNGKRLPRPPYKHPMDARVRIFHGDELVLSLTPEGEELGYVGSSDVAFVAEVMQIRCQPLPYLTQRRREVGLPWVAAPDGVDVLLFVMKKERVSSAEQETLAYVTQLLFGPECLPNLYMVITRAGRLARDAESREHWLQEQVASSPQFAAMVALLGPAPLSRLLFVENADMAEAESPEEIHLAESRRSKALQDLHSLLQRHHATPFRHGIMHRAGQLQAAHLAELRRELESKLEAEMRAELTKDRGALEAERLRFQQEVEGQRRELREQEEELRRRLEAEWSRMRWEFERQAKERARQDLENVAKEIVEQTETEVVQQTGAKRGRRCNVM</sequence>
<feature type="coiled-coil region" evidence="1">
    <location>
        <begin position="252"/>
        <end position="346"/>
    </location>
</feature>
<name>A0A813BKV1_9DINO</name>
<feature type="domain" description="FHA" evidence="2">
    <location>
        <begin position="23"/>
        <end position="39"/>
    </location>
</feature>
<evidence type="ECO:0000313" key="3">
    <source>
        <dbReference type="EMBL" id="CAE7909295.1"/>
    </source>
</evidence>
<dbReference type="OrthoDB" id="1305878at2759"/>
<evidence type="ECO:0000256" key="1">
    <source>
        <dbReference type="SAM" id="Coils"/>
    </source>
</evidence>
<comment type="caution">
    <text evidence="3">The sequence shown here is derived from an EMBL/GenBank/DDBJ whole genome shotgun (WGS) entry which is preliminary data.</text>
</comment>
<dbReference type="Proteomes" id="UP000601435">
    <property type="component" value="Unassembled WGS sequence"/>
</dbReference>
<dbReference type="InterPro" id="IPR027417">
    <property type="entry name" value="P-loop_NTPase"/>
</dbReference>
<reference evidence="3" key="1">
    <citation type="submission" date="2021-02" db="EMBL/GenBank/DDBJ databases">
        <authorList>
            <person name="Dougan E. K."/>
            <person name="Rhodes N."/>
            <person name="Thang M."/>
            <person name="Chan C."/>
        </authorList>
    </citation>
    <scope>NUCLEOTIDE SEQUENCE</scope>
</reference>
<dbReference type="AlphaFoldDB" id="A0A813BKV1"/>
<protein>
    <recommendedName>
        <fullName evidence="2">FHA domain-containing protein</fullName>
    </recommendedName>
</protein>
<dbReference type="InterPro" id="IPR000253">
    <property type="entry name" value="FHA_dom"/>
</dbReference>
<evidence type="ECO:0000313" key="4">
    <source>
        <dbReference type="Proteomes" id="UP000601435"/>
    </source>
</evidence>
<gene>
    <name evidence="3" type="ORF">SNEC2469_LOCUS30902</name>
</gene>
<keyword evidence="1" id="KW-0175">Coiled coil</keyword>
<keyword evidence="4" id="KW-1185">Reference proteome</keyword>
<dbReference type="PROSITE" id="PS50006">
    <property type="entry name" value="FHA_DOMAIN"/>
    <property type="match status" value="1"/>
</dbReference>
<dbReference type="InterPro" id="IPR008984">
    <property type="entry name" value="SMAD_FHA_dom_sf"/>
</dbReference>
<organism evidence="3 4">
    <name type="scientific">Symbiodinium necroappetens</name>
    <dbReference type="NCBI Taxonomy" id="1628268"/>
    <lineage>
        <taxon>Eukaryota</taxon>
        <taxon>Sar</taxon>
        <taxon>Alveolata</taxon>
        <taxon>Dinophyceae</taxon>
        <taxon>Suessiales</taxon>
        <taxon>Symbiodiniaceae</taxon>
        <taxon>Symbiodinium</taxon>
    </lineage>
</organism>
<dbReference type="Gene3D" id="3.40.50.300">
    <property type="entry name" value="P-loop containing nucleotide triphosphate hydrolases"/>
    <property type="match status" value="1"/>
</dbReference>
<evidence type="ECO:0000259" key="2">
    <source>
        <dbReference type="PROSITE" id="PS50006"/>
    </source>
</evidence>